<dbReference type="RefSeq" id="WP_131900715.1">
    <property type="nucleotide sequence ID" value="NZ_SMKZ01000061.1"/>
</dbReference>
<protein>
    <submittedName>
        <fullName evidence="3">SDR family NAD(P)-dependent oxidoreductase</fullName>
    </submittedName>
</protein>
<evidence type="ECO:0000256" key="1">
    <source>
        <dbReference type="ARBA" id="ARBA00006484"/>
    </source>
</evidence>
<comment type="similarity">
    <text evidence="1">Belongs to the short-chain dehydrogenases/reductases (SDR) family.</text>
</comment>
<gene>
    <name evidence="3" type="ORF">E1269_27690</name>
</gene>
<dbReference type="InterPro" id="IPR002347">
    <property type="entry name" value="SDR_fam"/>
</dbReference>
<dbReference type="PANTHER" id="PTHR48107">
    <property type="entry name" value="NADPH-DEPENDENT ALDEHYDE REDUCTASE-LIKE PROTEIN, CHLOROPLASTIC-RELATED"/>
    <property type="match status" value="1"/>
</dbReference>
<comment type="caution">
    <text evidence="3">The sequence shown here is derived from an EMBL/GenBank/DDBJ whole genome shotgun (WGS) entry which is preliminary data.</text>
</comment>
<dbReference type="PANTHER" id="PTHR48107:SF7">
    <property type="entry name" value="RE15974P"/>
    <property type="match status" value="1"/>
</dbReference>
<dbReference type="InterPro" id="IPR036291">
    <property type="entry name" value="NAD(P)-bd_dom_sf"/>
</dbReference>
<organism evidence="3 4">
    <name type="scientific">Jiangella asiatica</name>
    <dbReference type="NCBI Taxonomy" id="2530372"/>
    <lineage>
        <taxon>Bacteria</taxon>
        <taxon>Bacillati</taxon>
        <taxon>Actinomycetota</taxon>
        <taxon>Actinomycetes</taxon>
        <taxon>Jiangellales</taxon>
        <taxon>Jiangellaceae</taxon>
        <taxon>Jiangella</taxon>
    </lineage>
</organism>
<dbReference type="EMBL" id="SMKZ01000061">
    <property type="protein sequence ID" value="TDD99021.1"/>
    <property type="molecule type" value="Genomic_DNA"/>
</dbReference>
<sequence length="113" mass="11285">MIDTGLAGKVVVVTGADRGIGAATATAFAALGARVAVHYFTGAAVPDGVTFEHADGDAARAERLAAELARRGAAGAVAVADDLAHPDAVVFLASDHARWITGQVLRVAGGHVD</sequence>
<dbReference type="Pfam" id="PF00106">
    <property type="entry name" value="adh_short"/>
    <property type="match status" value="1"/>
</dbReference>
<reference evidence="3 4" key="1">
    <citation type="submission" date="2019-03" db="EMBL/GenBank/DDBJ databases">
        <title>Draft genome sequences of novel Actinobacteria.</title>
        <authorList>
            <person name="Sahin N."/>
            <person name="Ay H."/>
            <person name="Saygin H."/>
        </authorList>
    </citation>
    <scope>NUCLEOTIDE SEQUENCE [LARGE SCALE GENOMIC DNA]</scope>
    <source>
        <strain evidence="3 4">5K138</strain>
    </source>
</reference>
<name>A0A4R5CFZ2_9ACTN</name>
<evidence type="ECO:0000313" key="4">
    <source>
        <dbReference type="Proteomes" id="UP000294739"/>
    </source>
</evidence>
<keyword evidence="4" id="KW-1185">Reference proteome</keyword>
<evidence type="ECO:0000313" key="3">
    <source>
        <dbReference type="EMBL" id="TDD99021.1"/>
    </source>
</evidence>
<dbReference type="Gene3D" id="3.40.50.720">
    <property type="entry name" value="NAD(P)-binding Rossmann-like Domain"/>
    <property type="match status" value="2"/>
</dbReference>
<dbReference type="SUPFAM" id="SSF51735">
    <property type="entry name" value="NAD(P)-binding Rossmann-fold domains"/>
    <property type="match status" value="1"/>
</dbReference>
<dbReference type="InParanoid" id="A0A4R5CFZ2"/>
<dbReference type="AlphaFoldDB" id="A0A4R5CFZ2"/>
<evidence type="ECO:0000256" key="2">
    <source>
        <dbReference type="ARBA" id="ARBA00023002"/>
    </source>
</evidence>
<accession>A0A4R5CFZ2</accession>
<proteinExistence type="inferred from homology"/>
<dbReference type="Proteomes" id="UP000294739">
    <property type="component" value="Unassembled WGS sequence"/>
</dbReference>
<keyword evidence="2" id="KW-0560">Oxidoreductase</keyword>
<dbReference type="GO" id="GO:0016614">
    <property type="term" value="F:oxidoreductase activity, acting on CH-OH group of donors"/>
    <property type="evidence" value="ECO:0007669"/>
    <property type="project" value="UniProtKB-ARBA"/>
</dbReference>